<dbReference type="GO" id="GO:0005506">
    <property type="term" value="F:iron ion binding"/>
    <property type="evidence" value="ECO:0007669"/>
    <property type="project" value="InterPro"/>
</dbReference>
<dbReference type="InterPro" id="IPR036396">
    <property type="entry name" value="Cyt_P450_sf"/>
</dbReference>
<dbReference type="FunFam" id="1.10.630.10:FF:000042">
    <property type="entry name" value="Cytochrome P450"/>
    <property type="match status" value="1"/>
</dbReference>
<evidence type="ECO:0000256" key="14">
    <source>
        <dbReference type="PIRSR" id="PIRSR602401-1"/>
    </source>
</evidence>
<evidence type="ECO:0000256" key="7">
    <source>
        <dbReference type="ARBA" id="ARBA00022723"/>
    </source>
</evidence>
<evidence type="ECO:0000256" key="12">
    <source>
        <dbReference type="ARBA" id="ARBA00023033"/>
    </source>
</evidence>
<dbReference type="InterPro" id="IPR017972">
    <property type="entry name" value="Cyt_P450_CS"/>
</dbReference>
<keyword evidence="10 15" id="KW-0560">Oxidoreductase</keyword>
<evidence type="ECO:0000313" key="17">
    <source>
        <dbReference type="Proteomes" id="UP000292052"/>
    </source>
</evidence>
<dbReference type="AlphaFoldDB" id="A0A482VSI0"/>
<name>A0A482VSI0_ASBVE</name>
<dbReference type="STRING" id="1661398.A0A482VSI0"/>
<comment type="caution">
    <text evidence="16">The sequence shown here is derived from an EMBL/GenBank/DDBJ whole genome shotgun (WGS) entry which is preliminary data.</text>
</comment>
<evidence type="ECO:0000256" key="2">
    <source>
        <dbReference type="ARBA" id="ARBA00003690"/>
    </source>
</evidence>
<dbReference type="SUPFAM" id="SSF48264">
    <property type="entry name" value="Cytochrome P450"/>
    <property type="match status" value="1"/>
</dbReference>
<evidence type="ECO:0000256" key="10">
    <source>
        <dbReference type="ARBA" id="ARBA00023002"/>
    </source>
</evidence>
<keyword evidence="9" id="KW-0492">Microsome</keyword>
<evidence type="ECO:0000256" key="6">
    <source>
        <dbReference type="ARBA" id="ARBA00022617"/>
    </source>
</evidence>
<dbReference type="PANTHER" id="PTHR24292">
    <property type="entry name" value="CYTOCHROME P450"/>
    <property type="match status" value="1"/>
</dbReference>
<dbReference type="PRINTS" id="PR00463">
    <property type="entry name" value="EP450I"/>
</dbReference>
<sequence length="502" mass="57249">MLLILAIVAIATAYYFLNLNYRYWKKRGVPGPKPTLLLGNLGPSFFLKKSPAEVYEDIYNDYQDVPIVGIYRASTPALVVRDPEVIKDVTVKSFSSFRDNDLQIDKSIDPLFGRHPFVLRGDEWKTTRVQLTPGFTSGKMKWIYPLLEDVSKQFVRFIESKPKALNGEGVEVKEICMRFTLNNVGSCAFGLEARCFEEENSEFRQLADRFFCPEAFQMVKVFLVSIIPVIPKLISIKFTPRDVEEKLTNIISQTLKYRETNNVVRNDFLQHLHQLKKTCTDYEFTDVDVAAHATGFFGDGYETSSIVMSFVLYELALNPTAQSTLREEISKAFEENDDQLPYDALQGLQYLDGVVNEALRMHPPAGSLQKICTEPYTYIPKDGDVIKQPVTIEKGTCIILPVNGLHHDPKYYEDPGSFKPERFIGVNKDNLTKYSFLPFGEGPRACLGQRFGILQIKIGVAYVMKNFELSLNKKTKRPLTYDPIYFMTSPKGGLWLDFKKIV</sequence>
<dbReference type="EMBL" id="QDEB01071885">
    <property type="protein sequence ID" value="RZC35328.1"/>
    <property type="molecule type" value="Genomic_DNA"/>
</dbReference>
<dbReference type="PROSITE" id="PS00086">
    <property type="entry name" value="CYTOCHROME_P450"/>
    <property type="match status" value="1"/>
</dbReference>
<keyword evidence="17" id="KW-1185">Reference proteome</keyword>
<comment type="similarity">
    <text evidence="5 15">Belongs to the cytochrome P450 family.</text>
</comment>
<keyword evidence="13" id="KW-0472">Membrane</keyword>
<dbReference type="InterPro" id="IPR001128">
    <property type="entry name" value="Cyt_P450"/>
</dbReference>
<protein>
    <submittedName>
        <fullName evidence="16">p450 domain containing protein</fullName>
    </submittedName>
</protein>
<evidence type="ECO:0000256" key="3">
    <source>
        <dbReference type="ARBA" id="ARBA00004174"/>
    </source>
</evidence>
<comment type="subcellular location">
    <subcellularLocation>
        <location evidence="4">Endoplasmic reticulum membrane</location>
        <topology evidence="4">Peripheral membrane protein</topology>
    </subcellularLocation>
    <subcellularLocation>
        <location evidence="3">Microsome membrane</location>
        <topology evidence="3">Peripheral membrane protein</topology>
    </subcellularLocation>
</comment>
<dbReference type="Proteomes" id="UP000292052">
    <property type="component" value="Unassembled WGS sequence"/>
</dbReference>
<evidence type="ECO:0000256" key="5">
    <source>
        <dbReference type="ARBA" id="ARBA00010617"/>
    </source>
</evidence>
<dbReference type="CDD" id="cd11056">
    <property type="entry name" value="CYP6-like"/>
    <property type="match status" value="1"/>
</dbReference>
<evidence type="ECO:0000256" key="11">
    <source>
        <dbReference type="ARBA" id="ARBA00023004"/>
    </source>
</evidence>
<dbReference type="OrthoDB" id="2789670at2759"/>
<dbReference type="PANTHER" id="PTHR24292:SF84">
    <property type="entry name" value="CYTOCHROME P450 28A5-RELATED"/>
    <property type="match status" value="1"/>
</dbReference>
<organism evidence="16 17">
    <name type="scientific">Asbolus verrucosus</name>
    <name type="common">Desert ironclad beetle</name>
    <dbReference type="NCBI Taxonomy" id="1661398"/>
    <lineage>
        <taxon>Eukaryota</taxon>
        <taxon>Metazoa</taxon>
        <taxon>Ecdysozoa</taxon>
        <taxon>Arthropoda</taxon>
        <taxon>Hexapoda</taxon>
        <taxon>Insecta</taxon>
        <taxon>Pterygota</taxon>
        <taxon>Neoptera</taxon>
        <taxon>Endopterygota</taxon>
        <taxon>Coleoptera</taxon>
        <taxon>Polyphaga</taxon>
        <taxon>Cucujiformia</taxon>
        <taxon>Tenebrionidae</taxon>
        <taxon>Pimeliinae</taxon>
        <taxon>Asbolus</taxon>
    </lineage>
</organism>
<keyword evidence="6 14" id="KW-0349">Heme</keyword>
<evidence type="ECO:0000313" key="16">
    <source>
        <dbReference type="EMBL" id="RZC35328.1"/>
    </source>
</evidence>
<keyword evidence="11 14" id="KW-0408">Iron</keyword>
<comment type="function">
    <text evidence="2">May be involved in the metabolism of insect hormones and in the breakdown of synthetic insecticides.</text>
</comment>
<evidence type="ECO:0000256" key="8">
    <source>
        <dbReference type="ARBA" id="ARBA00022824"/>
    </source>
</evidence>
<dbReference type="Gene3D" id="1.10.630.10">
    <property type="entry name" value="Cytochrome P450"/>
    <property type="match status" value="1"/>
</dbReference>
<dbReference type="Pfam" id="PF00067">
    <property type="entry name" value="p450"/>
    <property type="match status" value="1"/>
</dbReference>
<evidence type="ECO:0000256" key="15">
    <source>
        <dbReference type="RuleBase" id="RU000461"/>
    </source>
</evidence>
<reference evidence="16 17" key="1">
    <citation type="submission" date="2017-03" db="EMBL/GenBank/DDBJ databases">
        <title>Genome of the blue death feigning beetle - Asbolus verrucosus.</title>
        <authorList>
            <person name="Rider S.D."/>
        </authorList>
    </citation>
    <scope>NUCLEOTIDE SEQUENCE [LARGE SCALE GENOMIC DNA]</scope>
    <source>
        <strain evidence="16">Butters</strain>
        <tissue evidence="16">Head and leg muscle</tissue>
    </source>
</reference>
<dbReference type="GO" id="GO:0020037">
    <property type="term" value="F:heme binding"/>
    <property type="evidence" value="ECO:0007669"/>
    <property type="project" value="InterPro"/>
</dbReference>
<gene>
    <name evidence="16" type="ORF">BDFB_012655</name>
</gene>
<evidence type="ECO:0000256" key="4">
    <source>
        <dbReference type="ARBA" id="ARBA00004406"/>
    </source>
</evidence>
<keyword evidence="12 15" id="KW-0503">Monooxygenase</keyword>
<keyword evidence="7 14" id="KW-0479">Metal-binding</keyword>
<evidence type="ECO:0000256" key="13">
    <source>
        <dbReference type="ARBA" id="ARBA00023136"/>
    </source>
</evidence>
<accession>A0A482VSI0</accession>
<dbReference type="InterPro" id="IPR050476">
    <property type="entry name" value="Insect_CytP450_Detox"/>
</dbReference>
<proteinExistence type="inferred from homology"/>
<evidence type="ECO:0000256" key="1">
    <source>
        <dbReference type="ARBA" id="ARBA00001971"/>
    </source>
</evidence>
<dbReference type="PRINTS" id="PR00385">
    <property type="entry name" value="P450"/>
</dbReference>
<dbReference type="GO" id="GO:0004497">
    <property type="term" value="F:monooxygenase activity"/>
    <property type="evidence" value="ECO:0007669"/>
    <property type="project" value="UniProtKB-KW"/>
</dbReference>
<comment type="cofactor">
    <cofactor evidence="1 14">
        <name>heme</name>
        <dbReference type="ChEBI" id="CHEBI:30413"/>
    </cofactor>
</comment>
<keyword evidence="8" id="KW-0256">Endoplasmic reticulum</keyword>
<dbReference type="GO" id="GO:0005789">
    <property type="term" value="C:endoplasmic reticulum membrane"/>
    <property type="evidence" value="ECO:0007669"/>
    <property type="project" value="UniProtKB-SubCell"/>
</dbReference>
<dbReference type="InterPro" id="IPR002401">
    <property type="entry name" value="Cyt_P450_E_grp-I"/>
</dbReference>
<feature type="binding site" description="axial binding residue" evidence="14">
    <location>
        <position position="446"/>
    </location>
    <ligand>
        <name>heme</name>
        <dbReference type="ChEBI" id="CHEBI:30413"/>
    </ligand>
    <ligandPart>
        <name>Fe</name>
        <dbReference type="ChEBI" id="CHEBI:18248"/>
    </ligandPart>
</feature>
<evidence type="ECO:0000256" key="9">
    <source>
        <dbReference type="ARBA" id="ARBA00022848"/>
    </source>
</evidence>
<dbReference type="GO" id="GO:0016705">
    <property type="term" value="F:oxidoreductase activity, acting on paired donors, with incorporation or reduction of molecular oxygen"/>
    <property type="evidence" value="ECO:0007669"/>
    <property type="project" value="InterPro"/>
</dbReference>